<dbReference type="RefSeq" id="WP_167932980.1">
    <property type="nucleotide sequence ID" value="NZ_JAAVJB010000052.1"/>
</dbReference>
<proteinExistence type="inferred from homology"/>
<protein>
    <submittedName>
        <fullName evidence="4">SRPBCC family protein</fullName>
    </submittedName>
</protein>
<name>A0ABX1ALB6_9ACTN</name>
<dbReference type="InterPro" id="IPR013538">
    <property type="entry name" value="ASHA1/2-like_C"/>
</dbReference>
<reference evidence="4 5" key="1">
    <citation type="submission" date="2020-03" db="EMBL/GenBank/DDBJ databases">
        <title>Draft genome of Streptomyces sp. ventii, isolated from the Axial Seamount in the Pacific Ocean, and resequencing of the two type strains Streptomyces lonarensis strain NCL 716 and Streptomyces bohaiensis strain 11A07.</title>
        <authorList>
            <person name="Loughran R.M."/>
            <person name="Pfannmuller K.M."/>
            <person name="Wasson B.J."/>
            <person name="Deadmond M.C."/>
            <person name="Paddock B.E."/>
            <person name="Koyack M.J."/>
            <person name="Gallegos D.A."/>
            <person name="Mitchell E.A."/>
            <person name="Ushijima B."/>
            <person name="Saw J.H."/>
            <person name="Mcphail K.L."/>
            <person name="Videau P."/>
        </authorList>
    </citation>
    <scope>NUCLEOTIDE SEQUENCE [LARGE SCALE GENOMIC DNA]</scope>
    <source>
        <strain evidence="5">5675061</strain>
    </source>
</reference>
<feature type="domain" description="Activator of Hsp90 ATPase homologue 1/2-like C-terminal" evidence="3">
    <location>
        <begin position="46"/>
        <end position="160"/>
    </location>
</feature>
<comment type="similarity">
    <text evidence="1">Belongs to the AHA1 family.</text>
</comment>
<keyword evidence="5" id="KW-1185">Reference proteome</keyword>
<dbReference type="Pfam" id="PF08327">
    <property type="entry name" value="AHSA1"/>
    <property type="match status" value="1"/>
</dbReference>
<dbReference type="Gene3D" id="3.30.530.20">
    <property type="match status" value="1"/>
</dbReference>
<dbReference type="CDD" id="cd08899">
    <property type="entry name" value="SRPBCC_CalC_Aha1-like_6"/>
    <property type="match status" value="1"/>
</dbReference>
<dbReference type="EMBL" id="JAAVJB010000052">
    <property type="protein sequence ID" value="NJP66456.1"/>
    <property type="molecule type" value="Genomic_DNA"/>
</dbReference>
<evidence type="ECO:0000313" key="5">
    <source>
        <dbReference type="Proteomes" id="UP000746503"/>
    </source>
</evidence>
<dbReference type="Proteomes" id="UP000746503">
    <property type="component" value="Unassembled WGS sequence"/>
</dbReference>
<evidence type="ECO:0000256" key="2">
    <source>
        <dbReference type="SAM" id="MobiDB-lite"/>
    </source>
</evidence>
<evidence type="ECO:0000259" key="3">
    <source>
        <dbReference type="Pfam" id="PF08327"/>
    </source>
</evidence>
<dbReference type="InterPro" id="IPR023393">
    <property type="entry name" value="START-like_dom_sf"/>
</dbReference>
<feature type="compositionally biased region" description="Low complexity" evidence="2">
    <location>
        <begin position="210"/>
        <end position="219"/>
    </location>
</feature>
<accession>A0ABX1ALB6</accession>
<gene>
    <name evidence="4" type="ORF">HCJ92_09180</name>
</gene>
<feature type="region of interest" description="Disordered" evidence="2">
    <location>
        <begin position="203"/>
        <end position="226"/>
    </location>
</feature>
<organism evidence="4 5">
    <name type="scientific">Streptomyces spiramenti</name>
    <dbReference type="NCBI Taxonomy" id="2720606"/>
    <lineage>
        <taxon>Bacteria</taxon>
        <taxon>Bacillati</taxon>
        <taxon>Actinomycetota</taxon>
        <taxon>Actinomycetes</taxon>
        <taxon>Kitasatosporales</taxon>
        <taxon>Streptomycetaceae</taxon>
        <taxon>Streptomyces</taxon>
    </lineage>
</organism>
<evidence type="ECO:0000256" key="1">
    <source>
        <dbReference type="ARBA" id="ARBA00006817"/>
    </source>
</evidence>
<evidence type="ECO:0000313" key="4">
    <source>
        <dbReference type="EMBL" id="NJP66456.1"/>
    </source>
</evidence>
<dbReference type="SUPFAM" id="SSF55961">
    <property type="entry name" value="Bet v1-like"/>
    <property type="match status" value="1"/>
</dbReference>
<comment type="caution">
    <text evidence="4">The sequence shown here is derived from an EMBL/GenBank/DDBJ whole genome shotgun (WGS) entry which is preliminary data.</text>
</comment>
<sequence length="226" mass="24378">MTDDDRTPDRAPELDRQARAVTRRVESGSRDGRETRVVTIAQSYPTTCEDLWQACTTAERLARWMPPVTGELREGGRYQLDGNAGGEILACDPPRSFEATWEYAGEVSWVTVTVAPDRDDPERARFTLSHASHPDPAFWDRYGPGATGVGWDLALFGLASHLVGTPTPVGPESAVADPAYRWFVAATAAAWAELGAVGGTPEEEARAAGRRTAAFYTGAPEPGDAD</sequence>
<feature type="region of interest" description="Disordered" evidence="2">
    <location>
        <begin position="1"/>
        <end position="33"/>
    </location>
</feature>